<evidence type="ECO:0000259" key="2">
    <source>
        <dbReference type="Pfam" id="PF01370"/>
    </source>
</evidence>
<dbReference type="RefSeq" id="WP_089822705.1">
    <property type="nucleotide sequence ID" value="NZ_FODV01000003.1"/>
</dbReference>
<name>A0A1H8QYH1_9EURY</name>
<dbReference type="InterPro" id="IPR036291">
    <property type="entry name" value="NAD(P)-bd_dom_sf"/>
</dbReference>
<accession>A0A1H8QYH1</accession>
<dbReference type="AlphaFoldDB" id="A0A1H8QYH1"/>
<keyword evidence="4" id="KW-1185">Reference proteome</keyword>
<dbReference type="OrthoDB" id="4907at2157"/>
<dbReference type="PANTHER" id="PTHR43000">
    <property type="entry name" value="DTDP-D-GLUCOSE 4,6-DEHYDRATASE-RELATED"/>
    <property type="match status" value="1"/>
</dbReference>
<feature type="domain" description="NAD-dependent epimerase/dehydratase" evidence="2">
    <location>
        <begin position="3"/>
        <end position="219"/>
    </location>
</feature>
<organism evidence="3 4">
    <name type="scientific">Halogranum amylolyticum</name>
    <dbReference type="NCBI Taxonomy" id="660520"/>
    <lineage>
        <taxon>Archaea</taxon>
        <taxon>Methanobacteriati</taxon>
        <taxon>Methanobacteriota</taxon>
        <taxon>Stenosarchaea group</taxon>
        <taxon>Halobacteria</taxon>
        <taxon>Halobacteriales</taxon>
        <taxon>Haloferacaceae</taxon>
    </lineage>
</organism>
<gene>
    <name evidence="3" type="ORF">SAMN04487948_103383</name>
</gene>
<dbReference type="Pfam" id="PF01370">
    <property type="entry name" value="Epimerase"/>
    <property type="match status" value="1"/>
</dbReference>
<evidence type="ECO:0000313" key="3">
    <source>
        <dbReference type="EMBL" id="SEO59061.1"/>
    </source>
</evidence>
<dbReference type="InterPro" id="IPR001509">
    <property type="entry name" value="Epimerase_deHydtase"/>
</dbReference>
<evidence type="ECO:0000313" key="4">
    <source>
        <dbReference type="Proteomes" id="UP000199126"/>
    </source>
</evidence>
<dbReference type="SUPFAM" id="SSF51735">
    <property type="entry name" value="NAD(P)-binding Rossmann-fold domains"/>
    <property type="match status" value="1"/>
</dbReference>
<reference evidence="4" key="1">
    <citation type="submission" date="2016-10" db="EMBL/GenBank/DDBJ databases">
        <authorList>
            <person name="Varghese N."/>
            <person name="Submissions S."/>
        </authorList>
    </citation>
    <scope>NUCLEOTIDE SEQUENCE [LARGE SCALE GENOMIC DNA]</scope>
    <source>
        <strain evidence="4">CGMCC 1.10121</strain>
    </source>
</reference>
<dbReference type="Gene3D" id="3.40.50.720">
    <property type="entry name" value="NAD(P)-binding Rossmann-like Domain"/>
    <property type="match status" value="1"/>
</dbReference>
<dbReference type="Proteomes" id="UP000199126">
    <property type="component" value="Unassembled WGS sequence"/>
</dbReference>
<evidence type="ECO:0000256" key="1">
    <source>
        <dbReference type="ARBA" id="ARBA00007637"/>
    </source>
</evidence>
<protein>
    <submittedName>
        <fullName evidence="3">Nucleoside-diphosphate-sugar epimerase</fullName>
    </submittedName>
</protein>
<sequence>MDVLLVGGTGLISTGITRQLVERGHDVTCYTRGETEPRVPDSVDFLEGDRTDYDRFERQMADVDVDAVVDMVCFTPEDAESAIRAFSGRIDRYVFCSTIDVYSRPVSRMPLAEDTPRHPPTSEYGANKAAAEDRFLAAHVDEGFPVTVLRPWHTYGEGGRLIHTLGDATSYVSRIREGRPIVVHGDGTSVWAPCHRDDVARAFVSAVETEGVEGETYHVTAEEHLTWNEYHRTVAAALDAPEPELVHVPTDVLSELVPERTQPLRDHFQYSTVFDNGKAKAELGHEQTVSWAEGVRRTVEWLDDRDRVDHWETDPVPDRLVAAWRDARARLDTDFGGSDADGSA</sequence>
<comment type="similarity">
    <text evidence="1">Belongs to the NAD(P)-dependent epimerase/dehydratase family.</text>
</comment>
<dbReference type="EMBL" id="FODV01000003">
    <property type="protein sequence ID" value="SEO59061.1"/>
    <property type="molecule type" value="Genomic_DNA"/>
</dbReference>
<proteinExistence type="inferred from homology"/>